<evidence type="ECO:0000256" key="4">
    <source>
        <dbReference type="ARBA" id="ARBA00022691"/>
    </source>
</evidence>
<dbReference type="EMBL" id="UYJE01004605">
    <property type="protein sequence ID" value="VDI29622.1"/>
    <property type="molecule type" value="Genomic_DNA"/>
</dbReference>
<sequence length="262" mass="29605">MATLTSTDYSNDFDVNWYIDSYYSAVAGCHEEGDFLTFVLMALHDIFKAGNVHGKTLLDIGTGPTIHTVISAGPYVQNIILSDYSQVNREALQNWKDDKIQTGSALCQFVLDLEGGKIHKTVPERFEEIRQKIREILPVDVNKWPPIQLGNDCPDIIVSSLCFEAACLEVQDYKKIVQNVGRLITPGCHLVVVGVLDQTFYRVGNFRFSCLKISESDLKEVYAKNGFEIKSWKEYIPPPRNAEEAEFSDFQKAFVMHAVKVK</sequence>
<proteinExistence type="inferred from homology"/>
<evidence type="ECO:0000313" key="6">
    <source>
        <dbReference type="EMBL" id="VDI36928.1"/>
    </source>
</evidence>
<dbReference type="OrthoDB" id="10050085at2759"/>
<evidence type="ECO:0000256" key="1">
    <source>
        <dbReference type="ARBA" id="ARBA00007996"/>
    </source>
</evidence>
<keyword evidence="2 5" id="KW-0489">Methyltransferase</keyword>
<dbReference type="EC" id="2.1.1.49" evidence="5"/>
<dbReference type="EC" id="2.1.1.1" evidence="6"/>
<dbReference type="PANTHER" id="PTHR10867:SF17">
    <property type="entry name" value="NICOTINAMIDE N-METHYLTRANSFERASE"/>
    <property type="match status" value="1"/>
</dbReference>
<evidence type="ECO:0000313" key="7">
    <source>
        <dbReference type="Proteomes" id="UP000596742"/>
    </source>
</evidence>
<comment type="caution">
    <text evidence="5">The sequence shown here is derived from an EMBL/GenBank/DDBJ whole genome shotgun (WGS) entry which is preliminary data.</text>
</comment>
<dbReference type="Pfam" id="PF01234">
    <property type="entry name" value="NNMT_PNMT_TEMT"/>
    <property type="match status" value="1"/>
</dbReference>
<dbReference type="InterPro" id="IPR029063">
    <property type="entry name" value="SAM-dependent_MTases_sf"/>
</dbReference>
<keyword evidence="7" id="KW-1185">Reference proteome</keyword>
<dbReference type="InterPro" id="IPR053384">
    <property type="entry name" value="SAM-dep_methyltransferase"/>
</dbReference>
<comment type="similarity">
    <text evidence="1">Belongs to the class I-like SAM-binding methyltransferase superfamily. NNMT/PNMT/TEMT family.</text>
</comment>
<accession>A0A8B6E6W7</accession>
<keyword evidence="3 5" id="KW-0808">Transferase</keyword>
<protein>
    <submittedName>
        <fullName evidence="5 6">Methyltransferase</fullName>
        <ecNumber evidence="5">2.1.1.49</ecNumber>
        <ecNumber evidence="6">2.1.1.1</ecNumber>
    </submittedName>
</protein>
<dbReference type="GO" id="GO:0032259">
    <property type="term" value="P:methylation"/>
    <property type="evidence" value="ECO:0007669"/>
    <property type="project" value="UniProtKB-KW"/>
</dbReference>
<keyword evidence="4" id="KW-0949">S-adenosyl-L-methionine</keyword>
<evidence type="ECO:0000313" key="5">
    <source>
        <dbReference type="EMBL" id="VDI29622.1"/>
    </source>
</evidence>
<dbReference type="SUPFAM" id="SSF53335">
    <property type="entry name" value="S-adenosyl-L-methionine-dependent methyltransferases"/>
    <property type="match status" value="1"/>
</dbReference>
<gene>
    <name evidence="6" type="ORF">MGAL_10B018056</name>
    <name evidence="5" type="ORF">MGAL_10B027667</name>
</gene>
<evidence type="ECO:0000256" key="2">
    <source>
        <dbReference type="ARBA" id="ARBA00022603"/>
    </source>
</evidence>
<dbReference type="PANTHER" id="PTHR10867">
    <property type="entry name" value="NNMT/PNMT/TEMT FAMILY MEMBER"/>
    <property type="match status" value="1"/>
</dbReference>
<evidence type="ECO:0000256" key="3">
    <source>
        <dbReference type="ARBA" id="ARBA00022679"/>
    </source>
</evidence>
<dbReference type="InterPro" id="IPR000940">
    <property type="entry name" value="NNMT_TEMT_trans"/>
</dbReference>
<dbReference type="GO" id="GO:0005829">
    <property type="term" value="C:cytosol"/>
    <property type="evidence" value="ECO:0007669"/>
    <property type="project" value="TreeGrafter"/>
</dbReference>
<dbReference type="GO" id="GO:0008112">
    <property type="term" value="F:nicotinamide N-methyltransferase activity"/>
    <property type="evidence" value="ECO:0007669"/>
    <property type="project" value="UniProtKB-EC"/>
</dbReference>
<dbReference type="Gene3D" id="3.40.50.150">
    <property type="entry name" value="Vaccinia Virus protein VP39"/>
    <property type="match status" value="1"/>
</dbReference>
<dbReference type="AlphaFoldDB" id="A0A8B6E6W7"/>
<dbReference type="EMBL" id="UYJE01005379">
    <property type="protein sequence ID" value="VDI36928.1"/>
    <property type="molecule type" value="Genomic_DNA"/>
</dbReference>
<dbReference type="GO" id="GO:0030748">
    <property type="term" value="F:amine N-methyltransferase activity"/>
    <property type="evidence" value="ECO:0007669"/>
    <property type="project" value="UniProtKB-EC"/>
</dbReference>
<dbReference type="PROSITE" id="PS51681">
    <property type="entry name" value="SAM_MT_NNMT_PNMT_TEMT"/>
    <property type="match status" value="1"/>
</dbReference>
<dbReference type="NCBIfam" id="NF041360">
    <property type="entry name" value="GntF_guanitoxin"/>
    <property type="match status" value="1"/>
</dbReference>
<reference evidence="5" key="1">
    <citation type="submission" date="2018-11" db="EMBL/GenBank/DDBJ databases">
        <authorList>
            <person name="Alioto T."/>
            <person name="Alioto T."/>
        </authorList>
    </citation>
    <scope>NUCLEOTIDE SEQUENCE</scope>
</reference>
<name>A0A8B6E6W7_MYTGA</name>
<dbReference type="Proteomes" id="UP000596742">
    <property type="component" value="Unassembled WGS sequence"/>
</dbReference>
<organism evidence="5 7">
    <name type="scientific">Mytilus galloprovincialis</name>
    <name type="common">Mediterranean mussel</name>
    <dbReference type="NCBI Taxonomy" id="29158"/>
    <lineage>
        <taxon>Eukaryota</taxon>
        <taxon>Metazoa</taxon>
        <taxon>Spiralia</taxon>
        <taxon>Lophotrochozoa</taxon>
        <taxon>Mollusca</taxon>
        <taxon>Bivalvia</taxon>
        <taxon>Autobranchia</taxon>
        <taxon>Pteriomorphia</taxon>
        <taxon>Mytilida</taxon>
        <taxon>Mytiloidea</taxon>
        <taxon>Mytilidae</taxon>
        <taxon>Mytilinae</taxon>
        <taxon>Mytilus</taxon>
    </lineage>
</organism>